<comment type="caution">
    <text evidence="2">The sequence shown here is derived from an EMBL/GenBank/DDBJ whole genome shotgun (WGS) entry which is preliminary data.</text>
</comment>
<evidence type="ECO:0000313" key="3">
    <source>
        <dbReference type="Proteomes" id="UP001499993"/>
    </source>
</evidence>
<sequence>MQNERDETQDARAGGDDYDPKWFVPPLIGTVLALLTGPVVFLFLVLGHLEVQLCSSSCGRPTALWYFAVFWAATALVTATGVWFGPHSRGWRGLRTGGVVAMEAMAVMSIVVVFGS</sequence>
<keyword evidence="1" id="KW-1133">Transmembrane helix</keyword>
<proteinExistence type="predicted"/>
<evidence type="ECO:0000313" key="2">
    <source>
        <dbReference type="EMBL" id="GAA4946069.1"/>
    </source>
</evidence>
<gene>
    <name evidence="2" type="ORF">GCM10023224_31780</name>
</gene>
<reference evidence="3" key="1">
    <citation type="journal article" date="2019" name="Int. J. Syst. Evol. Microbiol.">
        <title>The Global Catalogue of Microorganisms (GCM) 10K type strain sequencing project: providing services to taxonomists for standard genome sequencing and annotation.</title>
        <authorList>
            <consortium name="The Broad Institute Genomics Platform"/>
            <consortium name="The Broad Institute Genome Sequencing Center for Infectious Disease"/>
            <person name="Wu L."/>
            <person name="Ma J."/>
        </authorList>
    </citation>
    <scope>NUCLEOTIDE SEQUENCE [LARGE SCALE GENOMIC DNA]</scope>
    <source>
        <strain evidence="3">JCM 18123</strain>
    </source>
</reference>
<keyword evidence="1" id="KW-0812">Transmembrane</keyword>
<keyword evidence="1" id="KW-0472">Membrane</keyword>
<feature type="transmembrane region" description="Helical" evidence="1">
    <location>
        <begin position="27"/>
        <end position="51"/>
    </location>
</feature>
<organism evidence="2 3">
    <name type="scientific">Streptomonospora halophila</name>
    <dbReference type="NCBI Taxonomy" id="427369"/>
    <lineage>
        <taxon>Bacteria</taxon>
        <taxon>Bacillati</taxon>
        <taxon>Actinomycetota</taxon>
        <taxon>Actinomycetes</taxon>
        <taxon>Streptosporangiales</taxon>
        <taxon>Nocardiopsidaceae</taxon>
        <taxon>Streptomonospora</taxon>
    </lineage>
</organism>
<dbReference type="Proteomes" id="UP001499993">
    <property type="component" value="Unassembled WGS sequence"/>
</dbReference>
<accession>A0ABP9GKE0</accession>
<dbReference type="EMBL" id="BAABIK010000017">
    <property type="protein sequence ID" value="GAA4946069.1"/>
    <property type="molecule type" value="Genomic_DNA"/>
</dbReference>
<feature type="transmembrane region" description="Helical" evidence="1">
    <location>
        <begin position="63"/>
        <end position="84"/>
    </location>
</feature>
<dbReference type="RefSeq" id="WP_345557174.1">
    <property type="nucleotide sequence ID" value="NZ_BAABIK010000017.1"/>
</dbReference>
<keyword evidence="3" id="KW-1185">Reference proteome</keyword>
<feature type="transmembrane region" description="Helical" evidence="1">
    <location>
        <begin position="96"/>
        <end position="115"/>
    </location>
</feature>
<evidence type="ECO:0000256" key="1">
    <source>
        <dbReference type="SAM" id="Phobius"/>
    </source>
</evidence>
<name>A0ABP9GKE0_9ACTN</name>
<protein>
    <recommendedName>
        <fullName evidence="4">Transmembrane protein</fullName>
    </recommendedName>
</protein>
<evidence type="ECO:0008006" key="4">
    <source>
        <dbReference type="Google" id="ProtNLM"/>
    </source>
</evidence>